<organism evidence="2 3">
    <name type="scientific">Dothistroma septosporum (strain NZE10 / CBS 128990)</name>
    <name type="common">Red band needle blight fungus</name>
    <name type="synonym">Mycosphaerella pini</name>
    <dbReference type="NCBI Taxonomy" id="675120"/>
    <lineage>
        <taxon>Eukaryota</taxon>
        <taxon>Fungi</taxon>
        <taxon>Dikarya</taxon>
        <taxon>Ascomycota</taxon>
        <taxon>Pezizomycotina</taxon>
        <taxon>Dothideomycetes</taxon>
        <taxon>Dothideomycetidae</taxon>
        <taxon>Mycosphaerellales</taxon>
        <taxon>Mycosphaerellaceae</taxon>
        <taxon>Dothistroma</taxon>
    </lineage>
</organism>
<evidence type="ECO:0000313" key="3">
    <source>
        <dbReference type="Proteomes" id="UP000016933"/>
    </source>
</evidence>
<dbReference type="Proteomes" id="UP000016933">
    <property type="component" value="Unassembled WGS sequence"/>
</dbReference>
<accession>M2WIB0</accession>
<name>M2WIB0_DOTSN</name>
<proteinExistence type="predicted"/>
<dbReference type="EMBL" id="KB446546">
    <property type="protein sequence ID" value="EME38738.1"/>
    <property type="molecule type" value="Genomic_DNA"/>
</dbReference>
<reference evidence="3" key="1">
    <citation type="journal article" date="2012" name="PLoS Genet.">
        <title>The genomes of the fungal plant pathogens Cladosporium fulvum and Dothistroma septosporum reveal adaptation to different hosts and lifestyles but also signatures of common ancestry.</title>
        <authorList>
            <person name="de Wit P.J.G.M."/>
            <person name="van der Burgt A."/>
            <person name="Oekmen B."/>
            <person name="Stergiopoulos I."/>
            <person name="Abd-Elsalam K.A."/>
            <person name="Aerts A.L."/>
            <person name="Bahkali A.H."/>
            <person name="Beenen H.G."/>
            <person name="Chettri P."/>
            <person name="Cox M.P."/>
            <person name="Datema E."/>
            <person name="de Vries R.P."/>
            <person name="Dhillon B."/>
            <person name="Ganley A.R."/>
            <person name="Griffiths S.A."/>
            <person name="Guo Y."/>
            <person name="Hamelin R.C."/>
            <person name="Henrissat B."/>
            <person name="Kabir M.S."/>
            <person name="Jashni M.K."/>
            <person name="Kema G."/>
            <person name="Klaubauf S."/>
            <person name="Lapidus A."/>
            <person name="Levasseur A."/>
            <person name="Lindquist E."/>
            <person name="Mehrabi R."/>
            <person name="Ohm R.A."/>
            <person name="Owen T.J."/>
            <person name="Salamov A."/>
            <person name="Schwelm A."/>
            <person name="Schijlen E."/>
            <person name="Sun H."/>
            <person name="van den Burg H.A."/>
            <person name="van Ham R.C.H.J."/>
            <person name="Zhang S."/>
            <person name="Goodwin S.B."/>
            <person name="Grigoriev I.V."/>
            <person name="Collemare J."/>
            <person name="Bradshaw R.E."/>
        </authorList>
    </citation>
    <scope>NUCLEOTIDE SEQUENCE [LARGE SCALE GENOMIC DNA]</scope>
    <source>
        <strain evidence="3">NZE10 / CBS 128990</strain>
    </source>
</reference>
<dbReference type="InterPro" id="IPR052895">
    <property type="entry name" value="HetReg/Transcr_Mod"/>
</dbReference>
<dbReference type="InterPro" id="IPR010730">
    <property type="entry name" value="HET"/>
</dbReference>
<reference evidence="2 3" key="2">
    <citation type="journal article" date="2012" name="PLoS Pathog.">
        <title>Diverse lifestyles and strategies of plant pathogenesis encoded in the genomes of eighteen Dothideomycetes fungi.</title>
        <authorList>
            <person name="Ohm R.A."/>
            <person name="Feau N."/>
            <person name="Henrissat B."/>
            <person name="Schoch C.L."/>
            <person name="Horwitz B.A."/>
            <person name="Barry K.W."/>
            <person name="Condon B.J."/>
            <person name="Copeland A.C."/>
            <person name="Dhillon B."/>
            <person name="Glaser F."/>
            <person name="Hesse C.N."/>
            <person name="Kosti I."/>
            <person name="LaButti K."/>
            <person name="Lindquist E.A."/>
            <person name="Lucas S."/>
            <person name="Salamov A.A."/>
            <person name="Bradshaw R.E."/>
            <person name="Ciuffetti L."/>
            <person name="Hamelin R.C."/>
            <person name="Kema G.H.J."/>
            <person name="Lawrence C."/>
            <person name="Scott J.A."/>
            <person name="Spatafora J.W."/>
            <person name="Turgeon B.G."/>
            <person name="de Wit P.J.G.M."/>
            <person name="Zhong S."/>
            <person name="Goodwin S.B."/>
            <person name="Grigoriev I.V."/>
        </authorList>
    </citation>
    <scope>NUCLEOTIDE SEQUENCE [LARGE SCALE GENOMIC DNA]</scope>
    <source>
        <strain evidence="3">NZE10 / CBS 128990</strain>
    </source>
</reference>
<dbReference type="STRING" id="675120.M2WIB0"/>
<evidence type="ECO:0000259" key="1">
    <source>
        <dbReference type="Pfam" id="PF06985"/>
    </source>
</evidence>
<keyword evidence="3" id="KW-1185">Reference proteome</keyword>
<protein>
    <recommendedName>
        <fullName evidence="1">Heterokaryon incompatibility domain-containing protein</fullName>
    </recommendedName>
</protein>
<dbReference type="PANTHER" id="PTHR24148:SF64">
    <property type="entry name" value="HETEROKARYON INCOMPATIBILITY DOMAIN-CONTAINING PROTEIN"/>
    <property type="match status" value="1"/>
</dbReference>
<sequence>PSDQNREASCRPIRRDRGEKQNYKAISYVWGEAVFVETLHLLGGVFKSTASLAGALQRFRSCERPTRLWADAVCIDQSTKLEKNYQVELMAGNYRQAEKVLVWLG</sequence>
<dbReference type="HOGENOM" id="CLU_004184_6_3_1"/>
<gene>
    <name evidence="2" type="ORF">DOTSEDRAFT_93036</name>
</gene>
<feature type="non-terminal residue" evidence="2">
    <location>
        <position position="105"/>
    </location>
</feature>
<dbReference type="PANTHER" id="PTHR24148">
    <property type="entry name" value="ANKYRIN REPEAT DOMAIN-CONTAINING PROTEIN 39 HOMOLOG-RELATED"/>
    <property type="match status" value="1"/>
</dbReference>
<dbReference type="Pfam" id="PF06985">
    <property type="entry name" value="HET"/>
    <property type="match status" value="1"/>
</dbReference>
<feature type="domain" description="Heterokaryon incompatibility" evidence="1">
    <location>
        <begin position="23"/>
        <end position="105"/>
    </location>
</feature>
<feature type="non-terminal residue" evidence="2">
    <location>
        <position position="1"/>
    </location>
</feature>
<dbReference type="AlphaFoldDB" id="M2WIB0"/>
<evidence type="ECO:0000313" key="2">
    <source>
        <dbReference type="EMBL" id="EME38738.1"/>
    </source>
</evidence>